<sequence>MKRHEFLRELHKVSANRNYLEIGVNDGRSLTLSRVPSIAIDPAFKVVTEIRTDVHLVKATSDDFFARDNPLQHLKGGRHPLRNLRRGRSPIGYWRKTSLDLSFIDGMHLFEYALRDFMNVEKYSDWGSVIVLDDMLPRNIDEAARDRHTGAWTGDVYKVVEILNRYRPELVTVLVDTQPTGQLVVFGADPDNTVLHDKYDEIMAEFEVPDPQKVPEAILERVQAVTPEKLVGAPFWRPLVKARNLGIPRSRGWEPLRKSLEDLAAKH</sequence>
<accession>A0A1B1MN34</accession>
<dbReference type="Proteomes" id="UP000092598">
    <property type="component" value="Chromosome"/>
</dbReference>
<protein>
    <submittedName>
        <fullName evidence="1">Methyltransferase type 11</fullName>
    </submittedName>
</protein>
<evidence type="ECO:0000313" key="1">
    <source>
        <dbReference type="EMBL" id="ANS69974.1"/>
    </source>
</evidence>
<organism evidence="1 2">
    <name type="scientific">Streptomyces lincolnensis</name>
    <dbReference type="NCBI Taxonomy" id="1915"/>
    <lineage>
        <taxon>Bacteria</taxon>
        <taxon>Bacillati</taxon>
        <taxon>Actinomycetota</taxon>
        <taxon>Actinomycetes</taxon>
        <taxon>Kitasatosporales</taxon>
        <taxon>Streptomycetaceae</taxon>
        <taxon>Streptomyces</taxon>
    </lineage>
</organism>
<name>A0A1B1MN34_STRLN</name>
<dbReference type="STRING" id="1915.SLINC_7750"/>
<dbReference type="GO" id="GO:0032259">
    <property type="term" value="P:methylation"/>
    <property type="evidence" value="ECO:0007669"/>
    <property type="project" value="UniProtKB-KW"/>
</dbReference>
<keyword evidence="2" id="KW-1185">Reference proteome</keyword>
<dbReference type="AlphaFoldDB" id="A0A1B1MN34"/>
<keyword evidence="1" id="KW-0808">Transferase</keyword>
<dbReference type="RefSeq" id="WP_067443491.1">
    <property type="nucleotide sequence ID" value="NZ_CP016438.1"/>
</dbReference>
<gene>
    <name evidence="1" type="ORF">SLINC_7750</name>
</gene>
<dbReference type="EMBL" id="CP016438">
    <property type="protein sequence ID" value="ANS69974.1"/>
    <property type="molecule type" value="Genomic_DNA"/>
</dbReference>
<dbReference type="InterPro" id="IPR029063">
    <property type="entry name" value="SAM-dependent_MTases_sf"/>
</dbReference>
<dbReference type="KEGG" id="sls:SLINC_7750"/>
<dbReference type="OrthoDB" id="799111at2"/>
<keyword evidence="1" id="KW-0489">Methyltransferase</keyword>
<proteinExistence type="predicted"/>
<evidence type="ECO:0000313" key="2">
    <source>
        <dbReference type="Proteomes" id="UP000092598"/>
    </source>
</evidence>
<reference evidence="1 2" key="1">
    <citation type="submission" date="2016-07" db="EMBL/GenBank/DDBJ databases">
        <title>Enhancement of antibiotic productionsby engineered nitrateutilization in actinobacteria.</title>
        <authorList>
            <person name="Meng S.C."/>
        </authorList>
    </citation>
    <scope>NUCLEOTIDE SEQUENCE [LARGE SCALE GENOMIC DNA]</scope>
    <source>
        <strain evidence="1 2">NRRL 2936</strain>
    </source>
</reference>
<dbReference type="GO" id="GO:0008168">
    <property type="term" value="F:methyltransferase activity"/>
    <property type="evidence" value="ECO:0007669"/>
    <property type="project" value="UniProtKB-KW"/>
</dbReference>
<dbReference type="PATRIC" id="fig|1915.4.peg.8524"/>
<dbReference type="Gene3D" id="3.40.50.150">
    <property type="entry name" value="Vaccinia Virus protein VP39"/>
    <property type="match status" value="1"/>
</dbReference>